<feature type="region of interest" description="Disordered" evidence="1">
    <location>
        <begin position="287"/>
        <end position="312"/>
    </location>
</feature>
<accession>A0A917PT94</accession>
<evidence type="ECO:0000313" key="3">
    <source>
        <dbReference type="Proteomes" id="UP000635983"/>
    </source>
</evidence>
<reference evidence="2" key="1">
    <citation type="journal article" date="2014" name="Int. J. Syst. Evol. Microbiol.">
        <title>Complete genome sequence of Corynebacterium casei LMG S-19264T (=DSM 44701T), isolated from a smear-ripened cheese.</title>
        <authorList>
            <consortium name="US DOE Joint Genome Institute (JGI-PGF)"/>
            <person name="Walter F."/>
            <person name="Albersmeier A."/>
            <person name="Kalinowski J."/>
            <person name="Ruckert C."/>
        </authorList>
    </citation>
    <scope>NUCLEOTIDE SEQUENCE</scope>
    <source>
        <strain evidence="2">JCM 30078</strain>
    </source>
</reference>
<dbReference type="EMBL" id="BMPO01000003">
    <property type="protein sequence ID" value="GGJ91523.1"/>
    <property type="molecule type" value="Genomic_DNA"/>
</dbReference>
<dbReference type="RefSeq" id="WP_188982731.1">
    <property type="nucleotide sequence ID" value="NZ_BMPO01000003.1"/>
</dbReference>
<gene>
    <name evidence="2" type="ORF">GCM10009304_16640</name>
</gene>
<evidence type="ECO:0008006" key="4">
    <source>
        <dbReference type="Google" id="ProtNLM"/>
    </source>
</evidence>
<dbReference type="InterPro" id="IPR036526">
    <property type="entry name" value="C-N_Hydrolase_sf"/>
</dbReference>
<dbReference type="Gene3D" id="3.60.110.10">
    <property type="entry name" value="Carbon-nitrogen hydrolase"/>
    <property type="match status" value="1"/>
</dbReference>
<evidence type="ECO:0000256" key="1">
    <source>
        <dbReference type="SAM" id="MobiDB-lite"/>
    </source>
</evidence>
<dbReference type="AlphaFoldDB" id="A0A917PT94"/>
<dbReference type="Proteomes" id="UP000635983">
    <property type="component" value="Unassembled WGS sequence"/>
</dbReference>
<comment type="caution">
    <text evidence="2">The sequence shown here is derived from an EMBL/GenBank/DDBJ whole genome shotgun (WGS) entry which is preliminary data.</text>
</comment>
<evidence type="ECO:0000313" key="2">
    <source>
        <dbReference type="EMBL" id="GGJ91523.1"/>
    </source>
</evidence>
<reference evidence="2" key="2">
    <citation type="submission" date="2020-09" db="EMBL/GenBank/DDBJ databases">
        <authorList>
            <person name="Sun Q."/>
            <person name="Ohkuma M."/>
        </authorList>
    </citation>
    <scope>NUCLEOTIDE SEQUENCE</scope>
    <source>
        <strain evidence="2">JCM 30078</strain>
    </source>
</reference>
<sequence length="312" mass="35004">MIRLFKLAALIALVGIGLALFLRWAEQRTHAHYLSDLRTHVVAGSRTAPLLLVQAQLTPVDYQSVDHLRLKLDTLLNRARDAGLLHEHTLVLLPDHIGTWLIATGEKVEFYQSRDRYEIRDWLLLGNPVLAFKALVSNLDAHRLDEALLRMKAEEMAQTYQRLFADLAQRYRVTLVAGSILLPSPALQDGELHAGDGPLRNTSLTFAPDGQIIGPIYTEAWPPERSTEQQQVSVDGTDYRVERDLEEGYPRSRLLRMDTSDRSTPVFLRGTLDWPIGGLPRRITLSAPAEVQSGPPGSHLIAEANAHERRPD</sequence>
<dbReference type="SUPFAM" id="SSF56317">
    <property type="entry name" value="Carbon-nitrogen hydrolase"/>
    <property type="match status" value="1"/>
</dbReference>
<organism evidence="2 3">
    <name type="scientific">Pseudomonas matsuisoli</name>
    <dbReference type="NCBI Taxonomy" id="1515666"/>
    <lineage>
        <taxon>Bacteria</taxon>
        <taxon>Pseudomonadati</taxon>
        <taxon>Pseudomonadota</taxon>
        <taxon>Gammaproteobacteria</taxon>
        <taxon>Pseudomonadales</taxon>
        <taxon>Pseudomonadaceae</taxon>
        <taxon>Pseudomonas</taxon>
    </lineage>
</organism>
<keyword evidence="3" id="KW-1185">Reference proteome</keyword>
<proteinExistence type="predicted"/>
<name>A0A917PT94_9PSED</name>
<protein>
    <recommendedName>
        <fullName evidence="4">Carbon-nitrogen hydrolase family protein</fullName>
    </recommendedName>
</protein>